<dbReference type="EnsemblBacteria" id="CAC11856">
    <property type="protein sequence ID" value="CAC11856"/>
    <property type="gene ID" value="CAC11856"/>
</dbReference>
<accession>Q9HK83</accession>
<gene>
    <name evidence="1" type="ordered locus">Ta0718</name>
</gene>
<dbReference type="HOGENOM" id="CLU_2893442_0_0_2"/>
<sequence length="62" mass="7357">MEKNRAIVAIARILAEIIWTMLSRHIAFYDEIDRLTEKKMESMRIRSLRPNISKNVIDTIKL</sequence>
<keyword evidence="2" id="KW-1185">Reference proteome</keyword>
<dbReference type="OrthoDB" id="386019at2157"/>
<dbReference type="eggNOG" id="arCOG12809">
    <property type="taxonomic scope" value="Archaea"/>
</dbReference>
<dbReference type="Proteomes" id="UP000001024">
    <property type="component" value="Chromosome"/>
</dbReference>
<dbReference type="PaxDb" id="273075-Ta0718"/>
<organism evidence="1 2">
    <name type="scientific">Thermoplasma acidophilum (strain ATCC 25905 / DSM 1728 / JCM 9062 / NBRC 15155 / AMRC-C165)</name>
    <dbReference type="NCBI Taxonomy" id="273075"/>
    <lineage>
        <taxon>Archaea</taxon>
        <taxon>Methanobacteriati</taxon>
        <taxon>Thermoplasmatota</taxon>
        <taxon>Thermoplasmata</taxon>
        <taxon>Thermoplasmatales</taxon>
        <taxon>Thermoplasmataceae</taxon>
        <taxon>Thermoplasma</taxon>
    </lineage>
</organism>
<dbReference type="AlphaFoldDB" id="Q9HK83"/>
<dbReference type="EMBL" id="AL445065">
    <property type="protein sequence ID" value="CAC11856.1"/>
    <property type="molecule type" value="Genomic_DNA"/>
</dbReference>
<evidence type="ECO:0000313" key="2">
    <source>
        <dbReference type="Proteomes" id="UP000001024"/>
    </source>
</evidence>
<reference evidence="1 2" key="1">
    <citation type="journal article" date="2000" name="Nature">
        <title>The genome sequence of the thermoacidophilic scavenger Thermoplasma acidophilum.</title>
        <authorList>
            <person name="Ruepp A."/>
            <person name="Graml W."/>
            <person name="Santos-Martinez M.L."/>
            <person name="Koretke K.K."/>
            <person name="Volker C."/>
            <person name="Mewes H.W."/>
            <person name="Frishman D."/>
            <person name="Stocker S."/>
            <person name="Lupas A.N."/>
            <person name="Baumeister W."/>
        </authorList>
    </citation>
    <scope>NUCLEOTIDE SEQUENCE [LARGE SCALE GENOMIC DNA]</scope>
    <source>
        <strain evidence="2">ATCC 25905 / DSM 1728 / JCM 9062 / NBRC 15155 / AMRC-C165</strain>
    </source>
</reference>
<dbReference type="RefSeq" id="WP_010901136.1">
    <property type="nucleotide sequence ID" value="NC_002578.1"/>
</dbReference>
<evidence type="ECO:0000313" key="1">
    <source>
        <dbReference type="EMBL" id="CAC11856.1"/>
    </source>
</evidence>
<protein>
    <submittedName>
        <fullName evidence="1">Uncharacterized protein</fullName>
    </submittedName>
</protein>
<name>Q9HK83_THEAC</name>
<proteinExistence type="predicted"/>
<dbReference type="InParanoid" id="Q9HK83"/>
<dbReference type="KEGG" id="tac:Ta0718"/>